<feature type="domain" description="CHASE2" evidence="2">
    <location>
        <begin position="410"/>
        <end position="722"/>
    </location>
</feature>
<gene>
    <name evidence="3" type="ORF">NJ959_08450</name>
</gene>
<dbReference type="AlphaFoldDB" id="A0AAE3KLG4"/>
<keyword evidence="1" id="KW-0472">Membrane</keyword>
<evidence type="ECO:0000313" key="4">
    <source>
        <dbReference type="Proteomes" id="UP001204953"/>
    </source>
</evidence>
<organism evidence="3 4">
    <name type="scientific">Limnofasciculus baicalensis BBK-W-15</name>
    <dbReference type="NCBI Taxonomy" id="2699891"/>
    <lineage>
        <taxon>Bacteria</taxon>
        <taxon>Bacillati</taxon>
        <taxon>Cyanobacteriota</taxon>
        <taxon>Cyanophyceae</taxon>
        <taxon>Coleofasciculales</taxon>
        <taxon>Coleofasciculaceae</taxon>
        <taxon>Limnofasciculus</taxon>
        <taxon>Limnofasciculus baicalensis</taxon>
    </lineage>
</organism>
<dbReference type="RefSeq" id="WP_254011299.1">
    <property type="nucleotide sequence ID" value="NZ_JAMZMM010000058.1"/>
</dbReference>
<name>A0AAE3KLG4_9CYAN</name>
<feature type="transmembrane region" description="Helical" evidence="1">
    <location>
        <begin position="733"/>
        <end position="753"/>
    </location>
</feature>
<dbReference type="Proteomes" id="UP001204953">
    <property type="component" value="Unassembled WGS sequence"/>
</dbReference>
<dbReference type="InterPro" id="IPR007890">
    <property type="entry name" value="CHASE2"/>
</dbReference>
<comment type="caution">
    <text evidence="3">The sequence shown here is derived from an EMBL/GenBank/DDBJ whole genome shotgun (WGS) entry which is preliminary data.</text>
</comment>
<proteinExistence type="predicted"/>
<evidence type="ECO:0000259" key="2">
    <source>
        <dbReference type="SMART" id="SM01080"/>
    </source>
</evidence>
<feature type="transmembrane region" description="Helical" evidence="1">
    <location>
        <begin position="759"/>
        <end position="777"/>
    </location>
</feature>
<sequence>MTDKLVELTLLGDLDRGIGVTVKIRAENGQDLGGAEGWLPPPSPDLLVQYERWQSILQSLALPGTLIKGKAIAKGNFTIEQQFESHQRQRDRWCRDCELAARELSNLMNSWLEQSEFIPIVNKLNETVSTCDPVRVLLCSSKPQVKKLPWNLWNWLDREGRQAEAILSTTRNSPQPAELRRKVRILIILGQSEDINPATDLQILIDTLGDCAEIMPPLVSPRRQDVNRCLWDAKIDILFFAGHSQTDEKSGKFYINETEFIRIEDLKYALEEARKNGLKLAIFNSCDGLGLARELESLYIPNLIVMRDIVHERVAQQFLRDFLRAFAIAKKPLHLAVWEARRRLQGLEAEFPCASWMPVIFQNSSEQPQYWQNWFIAPPRHRPRNQGNVVMLSSGIATFLIMLARSLGILEPLELKAYDFLIAQRPPEAIDERLLVVAVDETDLKRYGTPLLSNATLTRVLQILQQNQPRAIGLDIFRADNSSTKSELADFIATFQNNPNFIHVCAQNIPPLSGFSEQQIKEQVGFADLYPDERDNIVRRQPLWQTPSPVSDCPNSNYAFSLLLAQRYLEIENKPLSFDTGNLQFGTTIFKRLSPRTVGYQKLNGQSGEILLNFRAPDRNGQIAKTVPLRDILDDRIDPKFIKDKIILIGVTAPQLQDERNTPYGYQRGLWIHTQMVSAMISAVEDNRKPIWVLPQFSHQWGDIQWGDALWIWFWSFLSVGIARFIPSRWVSLLAGCVTMGFSYKISLVILTAGGWMPLIPSLLSLSLTGLIASYAVSQLKQK</sequence>
<dbReference type="InterPro" id="IPR024983">
    <property type="entry name" value="CHAT_dom"/>
</dbReference>
<dbReference type="Pfam" id="PF05226">
    <property type="entry name" value="CHASE2"/>
    <property type="match status" value="1"/>
</dbReference>
<reference evidence="3" key="1">
    <citation type="submission" date="2022-06" db="EMBL/GenBank/DDBJ databases">
        <title>New cyanobacteria of genus Symplocastrum in benthos of Lake Baikal.</title>
        <authorList>
            <person name="Sorokovikova E."/>
            <person name="Tikhonova I."/>
            <person name="Krasnopeev A."/>
            <person name="Evseev P."/>
            <person name="Gladkikh A."/>
            <person name="Belykh O."/>
        </authorList>
    </citation>
    <scope>NUCLEOTIDE SEQUENCE</scope>
    <source>
        <strain evidence="3">BBK-W-15</strain>
    </source>
</reference>
<dbReference type="SMART" id="SM01080">
    <property type="entry name" value="CHASE2"/>
    <property type="match status" value="1"/>
</dbReference>
<dbReference type="EMBL" id="JAMZMM010000058">
    <property type="protein sequence ID" value="MCP2728505.1"/>
    <property type="molecule type" value="Genomic_DNA"/>
</dbReference>
<feature type="transmembrane region" description="Helical" evidence="1">
    <location>
        <begin position="709"/>
        <end position="726"/>
    </location>
</feature>
<evidence type="ECO:0000313" key="3">
    <source>
        <dbReference type="EMBL" id="MCP2728505.1"/>
    </source>
</evidence>
<keyword evidence="1" id="KW-0812">Transmembrane</keyword>
<keyword evidence="4" id="KW-1185">Reference proteome</keyword>
<protein>
    <submittedName>
        <fullName evidence="3">CHASE2 domain-containing protein</fullName>
    </submittedName>
</protein>
<keyword evidence="1" id="KW-1133">Transmembrane helix</keyword>
<evidence type="ECO:0000256" key="1">
    <source>
        <dbReference type="SAM" id="Phobius"/>
    </source>
</evidence>
<accession>A0AAE3KLG4</accession>
<dbReference type="Pfam" id="PF12770">
    <property type="entry name" value="CHAT"/>
    <property type="match status" value="1"/>
</dbReference>